<evidence type="ECO:0000313" key="3">
    <source>
        <dbReference type="Proteomes" id="UP001156641"/>
    </source>
</evidence>
<dbReference type="EMBL" id="BSOS01000099">
    <property type="protein sequence ID" value="GLR68988.1"/>
    <property type="molecule type" value="Genomic_DNA"/>
</dbReference>
<sequence>MSKASFKMTATLSAVALSMAATVVLAGPAKAEELWDPYLRGVFEGQAAGALPPPGVYGELDNYWTSYGNYLNNNGTKEPGHLSALVEVPIVLWVPGIKILGADYAAAIGQPIDFTRTKLFGHTGGGNWGTYNTILVPGMLSWALPDHVFVRTGLTVLLDDASSTMGDVYKGKLTNGGAPSGNAYTTIQPDFGVSWLYDGWNLSVGTHYAIPVSGNKSNGINYRSAAQFSADYTVTKTIGAWTAGIGGEQENQFSRDTVTVNGVSVPGRQTSNYGVGPILGYQFANGVGVMGYWNHSFATKSDVAGDFFNLRLTAAF</sequence>
<keyword evidence="3" id="KW-1185">Reference proteome</keyword>
<gene>
    <name evidence="2" type="primary">mphX</name>
    <name evidence="2" type="ORF">GCM10010909_36700</name>
</gene>
<organism evidence="2 3">
    <name type="scientific">Acidocella aquatica</name>
    <dbReference type="NCBI Taxonomy" id="1922313"/>
    <lineage>
        <taxon>Bacteria</taxon>
        <taxon>Pseudomonadati</taxon>
        <taxon>Pseudomonadota</taxon>
        <taxon>Alphaproteobacteria</taxon>
        <taxon>Acetobacterales</taxon>
        <taxon>Acidocellaceae</taxon>
        <taxon>Acidocella</taxon>
    </lineage>
</organism>
<protein>
    <submittedName>
        <fullName evidence="2">Phenol degradation protein</fullName>
    </submittedName>
</protein>
<dbReference type="Proteomes" id="UP001156641">
    <property type="component" value="Unassembled WGS sequence"/>
</dbReference>
<comment type="caution">
    <text evidence="2">The sequence shown here is derived from an EMBL/GenBank/DDBJ whole genome shotgun (WGS) entry which is preliminary data.</text>
</comment>
<name>A0ABQ6AFJ5_9PROT</name>
<evidence type="ECO:0000313" key="2">
    <source>
        <dbReference type="EMBL" id="GLR68988.1"/>
    </source>
</evidence>
<reference evidence="3" key="1">
    <citation type="journal article" date="2019" name="Int. J. Syst. Evol. Microbiol.">
        <title>The Global Catalogue of Microorganisms (GCM) 10K type strain sequencing project: providing services to taxonomists for standard genome sequencing and annotation.</title>
        <authorList>
            <consortium name="The Broad Institute Genomics Platform"/>
            <consortium name="The Broad Institute Genome Sequencing Center for Infectious Disease"/>
            <person name="Wu L."/>
            <person name="Ma J."/>
        </authorList>
    </citation>
    <scope>NUCLEOTIDE SEQUENCE [LARGE SCALE GENOMIC DNA]</scope>
    <source>
        <strain evidence="3">NBRC 112502</strain>
    </source>
</reference>
<accession>A0ABQ6AFJ5</accession>
<keyword evidence="1" id="KW-0732">Signal</keyword>
<feature type="chain" id="PRO_5046418364" evidence="1">
    <location>
        <begin position="27"/>
        <end position="316"/>
    </location>
</feature>
<evidence type="ECO:0000256" key="1">
    <source>
        <dbReference type="SAM" id="SignalP"/>
    </source>
</evidence>
<dbReference type="RefSeq" id="WP_284259842.1">
    <property type="nucleotide sequence ID" value="NZ_BSOS01000099.1"/>
</dbReference>
<dbReference type="Pfam" id="PF13557">
    <property type="entry name" value="Phenol_MetA_deg"/>
    <property type="match status" value="1"/>
</dbReference>
<dbReference type="InterPro" id="IPR025737">
    <property type="entry name" value="FApF"/>
</dbReference>
<feature type="signal peptide" evidence="1">
    <location>
        <begin position="1"/>
        <end position="26"/>
    </location>
</feature>
<proteinExistence type="predicted"/>